<evidence type="ECO:0000256" key="2">
    <source>
        <dbReference type="SAM" id="MobiDB-lite"/>
    </source>
</evidence>
<dbReference type="Gene3D" id="3.10.580.10">
    <property type="entry name" value="CBS-domain"/>
    <property type="match status" value="1"/>
</dbReference>
<evidence type="ECO:0000313" key="5">
    <source>
        <dbReference type="Proteomes" id="UP001339911"/>
    </source>
</evidence>
<organism evidence="4 5">
    <name type="scientific">Plantactinospora veratri</name>
    <dbReference type="NCBI Taxonomy" id="1436122"/>
    <lineage>
        <taxon>Bacteria</taxon>
        <taxon>Bacillati</taxon>
        <taxon>Actinomycetota</taxon>
        <taxon>Actinomycetes</taxon>
        <taxon>Micromonosporales</taxon>
        <taxon>Micromonosporaceae</taxon>
        <taxon>Plantactinospora</taxon>
    </lineage>
</organism>
<dbReference type="RefSeq" id="WP_331207218.1">
    <property type="nucleotide sequence ID" value="NZ_JAZGQL010000005.1"/>
</dbReference>
<dbReference type="Proteomes" id="UP001339911">
    <property type="component" value="Unassembled WGS sequence"/>
</dbReference>
<feature type="compositionally biased region" description="Acidic residues" evidence="2">
    <location>
        <begin position="109"/>
        <end position="118"/>
    </location>
</feature>
<evidence type="ECO:0000259" key="3">
    <source>
        <dbReference type="PROSITE" id="PS51371"/>
    </source>
</evidence>
<reference evidence="4 5" key="1">
    <citation type="submission" date="2024-01" db="EMBL/GenBank/DDBJ databases">
        <title>Genome insights into Plantactinospora veratri sp. nov.</title>
        <authorList>
            <person name="Wang L."/>
        </authorList>
    </citation>
    <scope>NUCLEOTIDE SEQUENCE [LARGE SCALE GENOMIC DNA]</scope>
    <source>
        <strain evidence="4 5">NEAU-FHS4</strain>
    </source>
</reference>
<dbReference type="Pfam" id="PF18755">
    <property type="entry name" value="RAMA"/>
    <property type="match status" value="1"/>
</dbReference>
<evidence type="ECO:0000313" key="4">
    <source>
        <dbReference type="EMBL" id="MEE6306900.1"/>
    </source>
</evidence>
<keyword evidence="5" id="KW-1185">Reference proteome</keyword>
<evidence type="ECO:0000256" key="1">
    <source>
        <dbReference type="PROSITE-ProRule" id="PRU00703"/>
    </source>
</evidence>
<dbReference type="SMART" id="SM00116">
    <property type="entry name" value="CBS"/>
    <property type="match status" value="1"/>
</dbReference>
<proteinExistence type="predicted"/>
<feature type="region of interest" description="Disordered" evidence="2">
    <location>
        <begin position="106"/>
        <end position="126"/>
    </location>
</feature>
<gene>
    <name evidence="4" type="ORF">V1634_08700</name>
</gene>
<accession>A0ABU7SAD3</accession>
<protein>
    <submittedName>
        <fullName evidence="4">CBS domain-containing protein</fullName>
    </submittedName>
</protein>
<comment type="caution">
    <text evidence="4">The sequence shown here is derived from an EMBL/GenBank/DDBJ whole genome shotgun (WGS) entry which is preliminary data.</text>
</comment>
<dbReference type="EMBL" id="JAZGQL010000005">
    <property type="protein sequence ID" value="MEE6306900.1"/>
    <property type="molecule type" value="Genomic_DNA"/>
</dbReference>
<sequence>MADESSRRRHPLINGRRVRVSDLLDAGMLNPDQVLSYRPPHSDLLHKAVVTNRGRIRLSDGREFTTPSGAATAVNSAKAVHGWYAWRIDTDGPFLHELRRRLLQSVADDPSEADESESPVDREGARRRFEMLNEASRRAGMGDPVSLTVRELIRLWGFEERDRDTSQQIDADLANHGLATAPDFRAVNLDRTVTLVTLPAPGDTSRSGVLLGDDGGTLQAELTDEASADIGLTLGNLLSNDEPLVSVSPSASLQEAITIMRLNDFSQLAVLNTPDELHGAVSWKSIAQAQHADPGATLSGMITAAKVFDYDVRLLDVIDVLWREDFVFVRDFDGEITGIITAADVVHKYDETATPFLLIGEIDQELRRLIQNTFDLEAAQQACGGKKNLKGFDHMTMGQYQLVISNAECWQALGWPLDRTVFVKRLDEIRQIRNRVMHFNPDPVKAADVHKLRHFLDLIRTFNK</sequence>
<dbReference type="InterPro" id="IPR040843">
    <property type="entry name" value="RAMA"/>
</dbReference>
<dbReference type="Pfam" id="PF00571">
    <property type="entry name" value="CBS"/>
    <property type="match status" value="1"/>
</dbReference>
<dbReference type="SUPFAM" id="SSF54631">
    <property type="entry name" value="CBS-domain pair"/>
    <property type="match status" value="1"/>
</dbReference>
<name>A0ABU7SAD3_9ACTN</name>
<keyword evidence="1" id="KW-0129">CBS domain</keyword>
<dbReference type="InterPro" id="IPR000644">
    <property type="entry name" value="CBS_dom"/>
</dbReference>
<dbReference type="PROSITE" id="PS51371">
    <property type="entry name" value="CBS"/>
    <property type="match status" value="1"/>
</dbReference>
<dbReference type="InterPro" id="IPR046342">
    <property type="entry name" value="CBS_dom_sf"/>
</dbReference>
<feature type="domain" description="CBS" evidence="3">
    <location>
        <begin position="238"/>
        <end position="297"/>
    </location>
</feature>